<sequence length="667" mass="72045">MAQAGAQTVEVDGRRLRVSNLDKVLYPETGTTKADVIAYYVAIAPALIPYSANRAVTRKRWPNGVGTDAHPLDAFFEKDLGNGVPDWVQRRAIEHSSGPKQYPLVEDRATLAWLAQSAALELHVPQWQFARTGGARNPDRMVLDFDPGPGVDLPTTAQIALLAKDILEGMGLDPHPLTSGSKGIHLYTALDGSLTSDQVSAVAHELARALEADHPDDIVSDMKKSLRGGKVLIDWSQNNGKKTTIAPYSLRGRPHPTVAAPRTWDELRDPGLRHLDYREVLERFEADGDLLRPLLRSRDAGLEPTPEHLATFTATPDSQGKLDKYRSMRDADKTPEPVPEDLGMPGSGRSFVIQEHHARRLHYDFRLEHDGVLVSWAIPKGPPTDPKKNHLAVQTEDHPLEYGTFEGEIPAGEYGGGQVYIWDAGEFELEKWRDGAEVIATLQGRPDGGLGGGPRRFALIHTGQGGDEKNWMIHLMAPKAAAGGGAGEGDGAAASGSEERDPDRVPAAFRSAFAPAPLAAAQRLPGASALPGGTLYSRAPAGERLVVAVDGDDVLLWDEEGRAAGRGFARLRTAAQALPTGCALEGVAADQGFVATDLLAVAGRDIRDQPFRVRRQLLERLADDWEPPLALAELTDDPKRARTWREEGVVATGADAAYPGEAVLVRA</sequence>
<dbReference type="GO" id="GO:0003910">
    <property type="term" value="F:DNA ligase (ATP) activity"/>
    <property type="evidence" value="ECO:0007669"/>
    <property type="project" value="UniProtKB-EC"/>
</dbReference>
<dbReference type="Gene3D" id="3.90.920.10">
    <property type="entry name" value="DNA primase, PRIM domain"/>
    <property type="match status" value="1"/>
</dbReference>
<dbReference type="RefSeq" id="WP_301212724.1">
    <property type="nucleotide sequence ID" value="NZ_JAROCF010000001.1"/>
</dbReference>
<name>A0ABT8KA95_9MICO</name>
<comment type="caution">
    <text evidence="4">The sequence shown here is derived from an EMBL/GenBank/DDBJ whole genome shotgun (WGS) entry which is preliminary data.</text>
</comment>
<feature type="region of interest" description="Disordered" evidence="1">
    <location>
        <begin position="482"/>
        <end position="503"/>
    </location>
</feature>
<dbReference type="Gene3D" id="3.30.470.30">
    <property type="entry name" value="DNA ligase/mRNA capping enzyme"/>
    <property type="match status" value="1"/>
</dbReference>
<feature type="domain" description="DNA ligase D 3'-phosphoesterase" evidence="2">
    <location>
        <begin position="354"/>
        <end position="431"/>
    </location>
</feature>
<evidence type="ECO:0000259" key="2">
    <source>
        <dbReference type="Pfam" id="PF13298"/>
    </source>
</evidence>
<dbReference type="InterPro" id="IPR052171">
    <property type="entry name" value="NHEJ_LigD"/>
</dbReference>
<protein>
    <submittedName>
        <fullName evidence="4">Non-homologous end-joining DNA ligase</fullName>
        <ecNumber evidence="4">6.5.1.1</ecNumber>
    </submittedName>
</protein>
<evidence type="ECO:0000313" key="5">
    <source>
        <dbReference type="Proteomes" id="UP001174208"/>
    </source>
</evidence>
<reference evidence="4" key="1">
    <citation type="submission" date="2023-06" db="EMBL/GenBank/DDBJ databases">
        <title>MT1 and MT2 Draft Genomes of Novel Species.</title>
        <authorList>
            <person name="Venkateswaran K."/>
        </authorList>
    </citation>
    <scope>NUCLEOTIDE SEQUENCE</scope>
    <source>
        <strain evidence="4">F6_8S_P_1B</strain>
    </source>
</reference>
<proteinExistence type="predicted"/>
<evidence type="ECO:0000259" key="3">
    <source>
        <dbReference type="Pfam" id="PF21686"/>
    </source>
</evidence>
<dbReference type="InterPro" id="IPR014145">
    <property type="entry name" value="LigD_pol_dom"/>
</dbReference>
<keyword evidence="5" id="KW-1185">Reference proteome</keyword>
<dbReference type="NCBIfam" id="TIGR02778">
    <property type="entry name" value="ligD_pol"/>
    <property type="match status" value="1"/>
</dbReference>
<organism evidence="4 5">
    <name type="scientific">Leifsonia williamsii</name>
    <dbReference type="NCBI Taxonomy" id="3035919"/>
    <lineage>
        <taxon>Bacteria</taxon>
        <taxon>Bacillati</taxon>
        <taxon>Actinomycetota</taxon>
        <taxon>Actinomycetes</taxon>
        <taxon>Micrococcales</taxon>
        <taxon>Microbacteriaceae</taxon>
        <taxon>Leifsonia</taxon>
    </lineage>
</organism>
<dbReference type="NCBIfam" id="TIGR02777">
    <property type="entry name" value="LigD_PE_dom"/>
    <property type="match status" value="1"/>
</dbReference>
<evidence type="ECO:0000256" key="1">
    <source>
        <dbReference type="SAM" id="MobiDB-lite"/>
    </source>
</evidence>
<dbReference type="CDD" id="cd04863">
    <property type="entry name" value="MtLigD_Pol_like"/>
    <property type="match status" value="1"/>
</dbReference>
<gene>
    <name evidence="4" type="primary">ligD</name>
    <name evidence="4" type="ORF">P5G50_02160</name>
</gene>
<dbReference type="EMBL" id="JAROCF010000001">
    <property type="protein sequence ID" value="MDN4613244.1"/>
    <property type="molecule type" value="Genomic_DNA"/>
</dbReference>
<evidence type="ECO:0000313" key="4">
    <source>
        <dbReference type="EMBL" id="MDN4613244.1"/>
    </source>
</evidence>
<feature type="domain" description="DNA ligase D polymerase" evidence="3">
    <location>
        <begin position="32"/>
        <end position="290"/>
    </location>
</feature>
<accession>A0ABT8KA95</accession>
<dbReference type="Pfam" id="PF13298">
    <property type="entry name" value="LigD_N"/>
    <property type="match status" value="1"/>
</dbReference>
<dbReference type="SUPFAM" id="SSF56091">
    <property type="entry name" value="DNA ligase/mRNA capping enzyme, catalytic domain"/>
    <property type="match status" value="1"/>
</dbReference>
<dbReference type="PANTHER" id="PTHR42705">
    <property type="entry name" value="BIFUNCTIONAL NON-HOMOLOGOUS END JOINING PROTEIN LIGD"/>
    <property type="match status" value="1"/>
</dbReference>
<dbReference type="Pfam" id="PF21686">
    <property type="entry name" value="LigD_Prim-Pol"/>
    <property type="match status" value="1"/>
</dbReference>
<dbReference type="Gene3D" id="3.30.1490.70">
    <property type="match status" value="1"/>
</dbReference>
<dbReference type="Proteomes" id="UP001174208">
    <property type="component" value="Unassembled WGS sequence"/>
</dbReference>
<dbReference type="PANTHER" id="PTHR42705:SF2">
    <property type="entry name" value="BIFUNCTIONAL NON-HOMOLOGOUS END JOINING PROTEIN LIGD"/>
    <property type="match status" value="1"/>
</dbReference>
<keyword evidence="4" id="KW-0436">Ligase</keyword>
<dbReference type="InterPro" id="IPR014144">
    <property type="entry name" value="LigD_PE_domain"/>
</dbReference>
<dbReference type="EC" id="6.5.1.1" evidence="4"/>
<dbReference type="InterPro" id="IPR033649">
    <property type="entry name" value="MtLigD_Pol-like"/>
</dbReference>
<dbReference type="GO" id="GO:0016853">
    <property type="term" value="F:isomerase activity"/>
    <property type="evidence" value="ECO:0007669"/>
    <property type="project" value="UniProtKB-KW"/>
</dbReference>
<keyword evidence="4" id="KW-0413">Isomerase</keyword>